<dbReference type="OrthoDB" id="1306268at2759"/>
<feature type="region of interest" description="Disordered" evidence="1">
    <location>
        <begin position="70"/>
        <end position="95"/>
    </location>
</feature>
<dbReference type="PANTHER" id="PTHR48186">
    <property type="entry name" value="NB-ARC DOMAIN-CONTAINING PROTEIN"/>
    <property type="match status" value="1"/>
</dbReference>
<dbReference type="EMBL" id="JACXVP010000006">
    <property type="protein sequence ID" value="KAG5602523.1"/>
    <property type="molecule type" value="Genomic_DNA"/>
</dbReference>
<evidence type="ECO:0000313" key="2">
    <source>
        <dbReference type="EMBL" id="KAG5602523.1"/>
    </source>
</evidence>
<feature type="region of interest" description="Disordered" evidence="1">
    <location>
        <begin position="255"/>
        <end position="292"/>
    </location>
</feature>
<name>A0A9J5YP46_SOLCO</name>
<evidence type="ECO:0000256" key="1">
    <source>
        <dbReference type="SAM" id="MobiDB-lite"/>
    </source>
</evidence>
<reference evidence="2 3" key="1">
    <citation type="submission" date="2020-09" db="EMBL/GenBank/DDBJ databases">
        <title>De no assembly of potato wild relative species, Solanum commersonii.</title>
        <authorList>
            <person name="Cho K."/>
        </authorList>
    </citation>
    <scope>NUCLEOTIDE SEQUENCE [LARGE SCALE GENOMIC DNA]</scope>
    <source>
        <strain evidence="2">LZ3.2</strain>
        <tissue evidence="2">Leaf</tissue>
    </source>
</reference>
<accession>A0A9J5YP46</accession>
<evidence type="ECO:0000313" key="3">
    <source>
        <dbReference type="Proteomes" id="UP000824120"/>
    </source>
</evidence>
<gene>
    <name evidence="2" type="ORF">H5410_033893</name>
</gene>
<feature type="region of interest" description="Disordered" evidence="1">
    <location>
        <begin position="146"/>
        <end position="174"/>
    </location>
</feature>
<feature type="region of interest" description="Disordered" evidence="1">
    <location>
        <begin position="195"/>
        <end position="241"/>
    </location>
</feature>
<organism evidence="2 3">
    <name type="scientific">Solanum commersonii</name>
    <name type="common">Commerson's wild potato</name>
    <name type="synonym">Commerson's nightshade</name>
    <dbReference type="NCBI Taxonomy" id="4109"/>
    <lineage>
        <taxon>Eukaryota</taxon>
        <taxon>Viridiplantae</taxon>
        <taxon>Streptophyta</taxon>
        <taxon>Embryophyta</taxon>
        <taxon>Tracheophyta</taxon>
        <taxon>Spermatophyta</taxon>
        <taxon>Magnoliopsida</taxon>
        <taxon>eudicotyledons</taxon>
        <taxon>Gunneridae</taxon>
        <taxon>Pentapetalae</taxon>
        <taxon>asterids</taxon>
        <taxon>lamiids</taxon>
        <taxon>Solanales</taxon>
        <taxon>Solanaceae</taxon>
        <taxon>Solanoideae</taxon>
        <taxon>Solaneae</taxon>
        <taxon>Solanum</taxon>
    </lineage>
</organism>
<comment type="caution">
    <text evidence="2">The sequence shown here is derived from an EMBL/GenBank/DDBJ whole genome shotgun (WGS) entry which is preliminary data.</text>
</comment>
<feature type="compositionally biased region" description="Polar residues" evidence="1">
    <location>
        <begin position="258"/>
        <end position="277"/>
    </location>
</feature>
<dbReference type="PANTHER" id="PTHR48186:SF1">
    <property type="entry name" value="TPX2 C-TERMINAL DOMAIN-CONTAINING PROTEIN"/>
    <property type="match status" value="1"/>
</dbReference>
<feature type="compositionally biased region" description="Basic and acidic residues" evidence="1">
    <location>
        <begin position="195"/>
        <end position="220"/>
    </location>
</feature>
<feature type="compositionally biased region" description="Acidic residues" evidence="1">
    <location>
        <begin position="70"/>
        <end position="90"/>
    </location>
</feature>
<protein>
    <submittedName>
        <fullName evidence="2">Uncharacterized protein</fullName>
    </submittedName>
</protein>
<keyword evidence="3" id="KW-1185">Reference proteome</keyword>
<sequence length="434" mass="49626">MDIERVFMSCYKIEEQPDDIFNLIELALRVGAFKYQPQFEKRKARIIKFLMNPSTTSTADYDEEEEVIEDNVGDQDDVTSVEEPEKEEEDGLRTQQITAESNKPLVTKIRIVIRKSVQVAAAEKQNNCNAITESSTELKKTDLVQQLDKQGTPQSHNSTTMPSRKRMNESTKRVQVAAPCVRLLSDLSFEKHLDRDKQSHKGFKKMESDYHTEKKREEGAQKTPTQCRRKECTTGSTKSMLPPLMKMNVQVSAPLHPKQSNCSSSTRPMKKTSQSSAVARPMHKETQSDSDMKKKFELSKRKFEERLADQREAKRRIVVVDFHQMPKAANDPPAPKRCWHRKSCYLVQWVVSQQRIIFYGWNHFKVKLVLQFRQWSLTSSTKSVACFDSSSVAPIAPPEVLHAAAIESDLANGKQEEATEIFDCTPLILLPLLC</sequence>
<feature type="compositionally biased region" description="Basic and acidic residues" evidence="1">
    <location>
        <begin position="282"/>
        <end position="292"/>
    </location>
</feature>
<proteinExistence type="predicted"/>
<feature type="compositionally biased region" description="Polar residues" evidence="1">
    <location>
        <begin position="146"/>
        <end position="162"/>
    </location>
</feature>
<dbReference type="AlphaFoldDB" id="A0A9J5YP46"/>
<dbReference type="Proteomes" id="UP000824120">
    <property type="component" value="Chromosome 6"/>
</dbReference>